<evidence type="ECO:0000313" key="2">
    <source>
        <dbReference type="EMBL" id="KXV61878.1"/>
    </source>
</evidence>
<dbReference type="EMBL" id="LHZU01000036">
    <property type="protein sequence ID" value="KXV61878.1"/>
    <property type="molecule type" value="Genomic_DNA"/>
</dbReference>
<dbReference type="Pfam" id="PF14279">
    <property type="entry name" value="HNH_5"/>
    <property type="match status" value="1"/>
</dbReference>
<evidence type="ECO:0000313" key="3">
    <source>
        <dbReference type="Proteomes" id="UP000075360"/>
    </source>
</evidence>
<reference evidence="2 3" key="1">
    <citation type="submission" date="2015-06" db="EMBL/GenBank/DDBJ databases">
        <title>Improved classification and identification of acetic acid bacteria using matrix-assisted laser desorption/ionization time-of-flight mass spectrometry; Gluconobacter nephelii and Gluconobacter uchimurae are later heterotypic synonyms of Gluconobacter japonicus and Gluconobacter oxydans, respectively.</title>
        <authorList>
            <person name="Li L."/>
            <person name="Cleenwerck I."/>
            <person name="De Vuyst L."/>
            <person name="Vandamme P."/>
        </authorList>
    </citation>
    <scope>NUCLEOTIDE SEQUENCE [LARGE SCALE GENOMIC DNA]</scope>
    <source>
        <strain evidence="2 3">LMG 23690</strain>
    </source>
</reference>
<name>A0A149U8W1_9PROT</name>
<dbReference type="RefSeq" id="WP_048845754.1">
    <property type="nucleotide sequence ID" value="NZ_LHZU01000036.1"/>
</dbReference>
<dbReference type="InterPro" id="IPR029471">
    <property type="entry name" value="HNH_5"/>
</dbReference>
<dbReference type="AlphaFoldDB" id="A0A149U8W1"/>
<evidence type="ECO:0000259" key="1">
    <source>
        <dbReference type="Pfam" id="PF14279"/>
    </source>
</evidence>
<organism evidence="2 3">
    <name type="scientific">Acetobacter senegalensis</name>
    <dbReference type="NCBI Taxonomy" id="446692"/>
    <lineage>
        <taxon>Bacteria</taxon>
        <taxon>Pseudomonadati</taxon>
        <taxon>Pseudomonadota</taxon>
        <taxon>Alphaproteobacteria</taxon>
        <taxon>Acetobacterales</taxon>
        <taxon>Acetobacteraceae</taxon>
        <taxon>Acetobacter</taxon>
    </lineage>
</organism>
<comment type="caution">
    <text evidence="2">The sequence shown here is derived from an EMBL/GenBank/DDBJ whole genome shotgun (WGS) entry which is preliminary data.</text>
</comment>
<dbReference type="Proteomes" id="UP000075360">
    <property type="component" value="Unassembled WGS sequence"/>
</dbReference>
<sequence length="406" mass="45441">MIRQRLLQDKVLCIFCDNEVGTRTKPEHILLDALGGRMTTKWADCNHCNQSFGGTIDKVLPEQLRMLRNMFQMKSGSGQPPPGLSKILASTGTITLDSRGRPKRVGGKPFTITPLGNERYDVSFSVDSMEEFRKYVAHAAAAIGVTEDHFWAKIEGQYASFQNEYPGTLHTRIQCGGEEVVRSMVKSSLVLLATRVGTMPLKDAAFAQARDFVVKGSEDFLQCFTTVDARDFPESAYQYLLENHGPMFNLIYVRSDDYGRTLAYYHAFNIASWQMVLAEKGGPRNIEIGLASDPLNPARWDGDLAAKVSLDFDWLNAPDGSRLNDVSLARVSTVLKLHQDVSRERTIHNVLNDVLGHYYDEGDMIEMDEKGRAAIIEISQKLVAALMQIPTKEKFLLRRSKQPGAE</sequence>
<proteinExistence type="predicted"/>
<feature type="domain" description="HNH endonuclease 5" evidence="1">
    <location>
        <begin position="13"/>
        <end position="62"/>
    </location>
</feature>
<gene>
    <name evidence="2" type="ORF">AD948_00235</name>
</gene>
<protein>
    <recommendedName>
        <fullName evidence="1">HNH endonuclease 5 domain-containing protein</fullName>
    </recommendedName>
</protein>
<accession>A0A149U8W1</accession>
<dbReference type="OrthoDB" id="674231at2"/>
<dbReference type="PATRIC" id="fig|446692.4.peg.410"/>